<evidence type="ECO:0000313" key="11">
    <source>
        <dbReference type="EMBL" id="EHO47518.1"/>
    </source>
</evidence>
<dbReference type="GO" id="GO:0009090">
    <property type="term" value="P:homoserine biosynthetic process"/>
    <property type="evidence" value="ECO:0007669"/>
    <property type="project" value="TreeGrafter"/>
</dbReference>
<dbReference type="HOGENOM" id="CLU_132018_0_0_9"/>
<comment type="pathway">
    <text evidence="1">Amino-acid biosynthesis; L-methionine biosynthesis via de novo pathway; L-homoserine from L-aspartate: step 1/3.</text>
</comment>
<reference evidence="11 12" key="1">
    <citation type="submission" date="2011-09" db="EMBL/GenBank/DDBJ databases">
        <authorList>
            <person name="Weinstock G."/>
            <person name="Sodergren E."/>
            <person name="Clifton S."/>
            <person name="Fulton L."/>
            <person name="Fulton B."/>
            <person name="Courtney L."/>
            <person name="Fronick C."/>
            <person name="Harrison M."/>
            <person name="Strong C."/>
            <person name="Farmer C."/>
            <person name="Delahaunty K."/>
            <person name="Markovic C."/>
            <person name="Hall O."/>
            <person name="Minx P."/>
            <person name="Tomlinson C."/>
            <person name="Mitreva M."/>
            <person name="Hou S."/>
            <person name="Chen J."/>
            <person name="Wollam A."/>
            <person name="Pepin K.H."/>
            <person name="Johnson M."/>
            <person name="Bhonagiri V."/>
            <person name="Zhang X."/>
            <person name="Suruliraj S."/>
            <person name="Warren W."/>
            <person name="Chinwalla A."/>
            <person name="Mardis E.R."/>
            <person name="Wilson R.K."/>
        </authorList>
    </citation>
    <scope>NUCLEOTIDE SEQUENCE [LARGE SCALE GENOMIC DNA]</scope>
    <source>
        <strain evidence="11 12">F0435</strain>
    </source>
</reference>
<dbReference type="GO" id="GO:0009088">
    <property type="term" value="P:threonine biosynthetic process"/>
    <property type="evidence" value="ECO:0007669"/>
    <property type="project" value="UniProtKB-UniPathway"/>
</dbReference>
<name>H1LKD2_9LACO</name>
<dbReference type="InterPro" id="IPR054352">
    <property type="entry name" value="ACT_Aspartokinase"/>
</dbReference>
<evidence type="ECO:0000256" key="2">
    <source>
        <dbReference type="ARBA" id="ARBA00005139"/>
    </source>
</evidence>
<keyword evidence="6" id="KW-0418">Kinase</keyword>
<dbReference type="PANTHER" id="PTHR21499">
    <property type="entry name" value="ASPARTATE KINASE"/>
    <property type="match status" value="1"/>
</dbReference>
<keyword evidence="6" id="KW-0808">Transferase</keyword>
<comment type="similarity">
    <text evidence="3">Belongs to the aspartokinase family.</text>
</comment>
<dbReference type="GO" id="GO:0009089">
    <property type="term" value="P:lysine biosynthetic process via diaminopimelate"/>
    <property type="evidence" value="ECO:0007669"/>
    <property type="project" value="TreeGrafter"/>
</dbReference>
<feature type="domain" description="ACT" evidence="10">
    <location>
        <begin position="25"/>
        <end position="91"/>
    </location>
</feature>
<dbReference type="InterPro" id="IPR045865">
    <property type="entry name" value="ACT-like_dom_sf"/>
</dbReference>
<dbReference type="Proteomes" id="UP000005025">
    <property type="component" value="Unassembled WGS sequence"/>
</dbReference>
<gene>
    <name evidence="11" type="ORF">HMPREF9104_03078</name>
</gene>
<evidence type="ECO:0000256" key="7">
    <source>
        <dbReference type="ARBA" id="ARBA00022840"/>
    </source>
</evidence>
<dbReference type="PATRIC" id="fig|797516.3.peg.2773"/>
<dbReference type="GO" id="GO:0005524">
    <property type="term" value="F:ATP binding"/>
    <property type="evidence" value="ECO:0007669"/>
    <property type="project" value="UniProtKB-KW"/>
</dbReference>
<evidence type="ECO:0000256" key="8">
    <source>
        <dbReference type="ARBA" id="ARBA00023154"/>
    </source>
</evidence>
<evidence type="ECO:0000313" key="12">
    <source>
        <dbReference type="Proteomes" id="UP000005025"/>
    </source>
</evidence>
<dbReference type="UniPathway" id="UPA00051">
    <property type="reaction ID" value="UER00462"/>
</dbReference>
<evidence type="ECO:0000256" key="9">
    <source>
        <dbReference type="ARBA" id="ARBA00047872"/>
    </source>
</evidence>
<proteinExistence type="inferred from homology"/>
<accession>H1LKD2</accession>
<protein>
    <recommendedName>
        <fullName evidence="4">aspartate kinase</fullName>
        <ecNumber evidence="4">2.7.2.4</ecNumber>
    </recommendedName>
</protein>
<dbReference type="GO" id="GO:0004072">
    <property type="term" value="F:aspartate kinase activity"/>
    <property type="evidence" value="ECO:0007669"/>
    <property type="project" value="UniProtKB-EC"/>
</dbReference>
<dbReference type="EC" id="2.7.2.4" evidence="4"/>
<evidence type="ECO:0000256" key="6">
    <source>
        <dbReference type="ARBA" id="ARBA00022777"/>
    </source>
</evidence>
<dbReference type="PROSITE" id="PS51671">
    <property type="entry name" value="ACT"/>
    <property type="match status" value="1"/>
</dbReference>
<comment type="caution">
    <text evidence="11">The sequence shown here is derived from an EMBL/GenBank/DDBJ whole genome shotgun (WGS) entry which is preliminary data.</text>
</comment>
<dbReference type="SUPFAM" id="SSF55021">
    <property type="entry name" value="ACT-like"/>
    <property type="match status" value="1"/>
</dbReference>
<keyword evidence="7" id="KW-0067">ATP-binding</keyword>
<dbReference type="PANTHER" id="PTHR21499:SF67">
    <property type="entry name" value="ASPARTOKINASE 3"/>
    <property type="match status" value="1"/>
</dbReference>
<evidence type="ECO:0000259" key="10">
    <source>
        <dbReference type="PROSITE" id="PS51671"/>
    </source>
</evidence>
<evidence type="ECO:0000256" key="4">
    <source>
        <dbReference type="ARBA" id="ARBA00013059"/>
    </source>
</evidence>
<sequence length="91" mass="10128">MCADIQRALNPDTLEWIDDYAIIMVVGEGMRAKIGTIENIIRPLAQHGIAVHMINQGASRISIMLGTRESDADDAVKDIYQHFFSNAELKV</sequence>
<evidence type="ECO:0000256" key="5">
    <source>
        <dbReference type="ARBA" id="ARBA00022741"/>
    </source>
</evidence>
<dbReference type="STRING" id="797516.HMPREF9104_03078"/>
<keyword evidence="8" id="KW-0028">Amino-acid biosynthesis</keyword>
<dbReference type="Pfam" id="PF22468">
    <property type="entry name" value="ACT_9"/>
    <property type="match status" value="1"/>
</dbReference>
<dbReference type="UniPathway" id="UPA00050">
    <property type="reaction ID" value="UER00461"/>
</dbReference>
<comment type="pathway">
    <text evidence="2">Amino-acid biosynthesis; L-threonine biosynthesis; L-threonine from L-aspartate: step 1/5.</text>
</comment>
<dbReference type="InterPro" id="IPR002912">
    <property type="entry name" value="ACT_dom"/>
</dbReference>
<dbReference type="Gene3D" id="3.30.2130.10">
    <property type="entry name" value="VC0802-like"/>
    <property type="match status" value="1"/>
</dbReference>
<evidence type="ECO:0000256" key="3">
    <source>
        <dbReference type="ARBA" id="ARBA00010122"/>
    </source>
</evidence>
<keyword evidence="5" id="KW-0547">Nucleotide-binding</keyword>
<evidence type="ECO:0000256" key="1">
    <source>
        <dbReference type="ARBA" id="ARBA00004986"/>
    </source>
</evidence>
<keyword evidence="8" id="KW-0457">Lysine biosynthesis</keyword>
<organism evidence="11 12">
    <name type="scientific">Lentilactobacillus kisonensis F0435</name>
    <dbReference type="NCBI Taxonomy" id="797516"/>
    <lineage>
        <taxon>Bacteria</taxon>
        <taxon>Bacillati</taxon>
        <taxon>Bacillota</taxon>
        <taxon>Bacilli</taxon>
        <taxon>Lactobacillales</taxon>
        <taxon>Lactobacillaceae</taxon>
        <taxon>Lentilactobacillus</taxon>
    </lineage>
</organism>
<dbReference type="GO" id="GO:0005829">
    <property type="term" value="C:cytosol"/>
    <property type="evidence" value="ECO:0007669"/>
    <property type="project" value="TreeGrafter"/>
</dbReference>
<comment type="catalytic activity">
    <reaction evidence="9">
        <text>L-aspartate + ATP = 4-phospho-L-aspartate + ADP</text>
        <dbReference type="Rhea" id="RHEA:23776"/>
        <dbReference type="ChEBI" id="CHEBI:29991"/>
        <dbReference type="ChEBI" id="CHEBI:30616"/>
        <dbReference type="ChEBI" id="CHEBI:57535"/>
        <dbReference type="ChEBI" id="CHEBI:456216"/>
        <dbReference type="EC" id="2.7.2.4"/>
    </reaction>
</comment>
<dbReference type="AlphaFoldDB" id="H1LKD2"/>
<dbReference type="EMBL" id="AGRJ01000258">
    <property type="protein sequence ID" value="EHO47518.1"/>
    <property type="molecule type" value="Genomic_DNA"/>
</dbReference>